<dbReference type="PROSITE" id="PS51318">
    <property type="entry name" value="TAT"/>
    <property type="match status" value="1"/>
</dbReference>
<evidence type="ECO:0000313" key="11">
    <source>
        <dbReference type="Proteomes" id="UP000249688"/>
    </source>
</evidence>
<evidence type="ECO:0000256" key="1">
    <source>
        <dbReference type="ARBA" id="ARBA00003565"/>
    </source>
</evidence>
<dbReference type="Gene3D" id="3.40.30.10">
    <property type="entry name" value="Glutaredoxin"/>
    <property type="match status" value="1"/>
</dbReference>
<dbReference type="Proteomes" id="UP000249688">
    <property type="component" value="Unassembled WGS sequence"/>
</dbReference>
<dbReference type="SUPFAM" id="SSF52833">
    <property type="entry name" value="Thioredoxin-like"/>
    <property type="match status" value="1"/>
</dbReference>
<dbReference type="OrthoDB" id="8478320at2"/>
<comment type="caution">
    <text evidence="10">The sequence shown here is derived from an EMBL/GenBank/DDBJ whole genome shotgun (WGS) entry which is preliminary data.</text>
</comment>
<evidence type="ECO:0000256" key="8">
    <source>
        <dbReference type="SAM" id="SignalP"/>
    </source>
</evidence>
<gene>
    <name evidence="10" type="ORF">C8P66_10227</name>
</gene>
<dbReference type="GO" id="GO:0016491">
    <property type="term" value="F:oxidoreductase activity"/>
    <property type="evidence" value="ECO:0007669"/>
    <property type="project" value="UniProtKB-KW"/>
</dbReference>
<dbReference type="PROSITE" id="PS51352">
    <property type="entry name" value="THIOREDOXIN_2"/>
    <property type="match status" value="1"/>
</dbReference>
<feature type="chain" id="PRO_5016154654" evidence="8">
    <location>
        <begin position="29"/>
        <end position="227"/>
    </location>
</feature>
<dbReference type="AlphaFoldDB" id="A0A2W7ISW1"/>
<evidence type="ECO:0000256" key="4">
    <source>
        <dbReference type="ARBA" id="ARBA00023002"/>
    </source>
</evidence>
<sequence>MTVSRRTLAIASAAGVAALGGLAVLFQAPEHPAAAAEPTATPAPAPAATPGTDPRMAERGIGRADAPLTVIEYFSLTCSHCAAFHRETFPRVKSELIDTGRIRLVFRDFPLDQLALAAAQVARSLPGERYEAFIGTLLGSQDRWAFNRQADPAAEIAKLAAFAGMDQAAVTAALNDRGLQRAILEGRLRAEQEFHVNSTPTFVFGTKVVPGGIPFERFAELVRENTV</sequence>
<protein>
    <submittedName>
        <fullName evidence="10">Protein-disulfide isomerase</fullName>
    </submittedName>
</protein>
<evidence type="ECO:0000259" key="9">
    <source>
        <dbReference type="PROSITE" id="PS51352"/>
    </source>
</evidence>
<dbReference type="InterPro" id="IPR012336">
    <property type="entry name" value="Thioredoxin-like_fold"/>
</dbReference>
<accession>A0A2W7ISW1</accession>
<dbReference type="Pfam" id="PF13462">
    <property type="entry name" value="Thioredoxin_4"/>
    <property type="match status" value="1"/>
</dbReference>
<comment type="function">
    <text evidence="1">May be required for disulfide bond formation in some proteins.</text>
</comment>
<evidence type="ECO:0000256" key="3">
    <source>
        <dbReference type="ARBA" id="ARBA00022729"/>
    </source>
</evidence>
<keyword evidence="11" id="KW-1185">Reference proteome</keyword>
<evidence type="ECO:0000313" key="10">
    <source>
        <dbReference type="EMBL" id="PZW50339.1"/>
    </source>
</evidence>
<feature type="domain" description="Thioredoxin" evidence="9">
    <location>
        <begin position="37"/>
        <end position="227"/>
    </location>
</feature>
<keyword evidence="5" id="KW-1015">Disulfide bond</keyword>
<keyword evidence="3 8" id="KW-0732">Signal</keyword>
<name>A0A2W7ISW1_9PROT</name>
<comment type="similarity">
    <text evidence="2">Belongs to the thioredoxin family. DsbA subfamily.</text>
</comment>
<dbReference type="InterPro" id="IPR013766">
    <property type="entry name" value="Thioredoxin_domain"/>
</dbReference>
<keyword evidence="6" id="KW-0676">Redox-active center</keyword>
<dbReference type="RefSeq" id="WP_111396504.1">
    <property type="nucleotide sequence ID" value="NZ_QKYU01000002.1"/>
</dbReference>
<feature type="signal peptide" evidence="8">
    <location>
        <begin position="1"/>
        <end position="28"/>
    </location>
</feature>
<reference evidence="10 11" key="1">
    <citation type="submission" date="2018-06" db="EMBL/GenBank/DDBJ databases">
        <title>Genomic Encyclopedia of Archaeal and Bacterial Type Strains, Phase II (KMG-II): from individual species to whole genera.</title>
        <authorList>
            <person name="Goeker M."/>
        </authorList>
    </citation>
    <scope>NUCLEOTIDE SEQUENCE [LARGE SCALE GENOMIC DNA]</scope>
    <source>
        <strain evidence="10 11">DSM 24525</strain>
    </source>
</reference>
<organism evidence="10 11">
    <name type="scientific">Humitalea rosea</name>
    <dbReference type="NCBI Taxonomy" id="990373"/>
    <lineage>
        <taxon>Bacteria</taxon>
        <taxon>Pseudomonadati</taxon>
        <taxon>Pseudomonadota</taxon>
        <taxon>Alphaproteobacteria</taxon>
        <taxon>Acetobacterales</taxon>
        <taxon>Roseomonadaceae</taxon>
        <taxon>Humitalea</taxon>
    </lineage>
</organism>
<dbReference type="PANTHER" id="PTHR13887">
    <property type="entry name" value="GLUTATHIONE S-TRANSFERASE KAPPA"/>
    <property type="match status" value="1"/>
</dbReference>
<dbReference type="InterPro" id="IPR036249">
    <property type="entry name" value="Thioredoxin-like_sf"/>
</dbReference>
<keyword evidence="10" id="KW-0413">Isomerase</keyword>
<dbReference type="PANTHER" id="PTHR13887:SF14">
    <property type="entry name" value="DISULFIDE BOND FORMATION PROTEIN D"/>
    <property type="match status" value="1"/>
</dbReference>
<dbReference type="EMBL" id="QKYU01000002">
    <property type="protein sequence ID" value="PZW50339.1"/>
    <property type="molecule type" value="Genomic_DNA"/>
</dbReference>
<evidence type="ECO:0000256" key="7">
    <source>
        <dbReference type="SAM" id="MobiDB-lite"/>
    </source>
</evidence>
<keyword evidence="4" id="KW-0560">Oxidoreductase</keyword>
<evidence type="ECO:0000256" key="2">
    <source>
        <dbReference type="ARBA" id="ARBA00005791"/>
    </source>
</evidence>
<dbReference type="InterPro" id="IPR006311">
    <property type="entry name" value="TAT_signal"/>
</dbReference>
<proteinExistence type="inferred from homology"/>
<dbReference type="GO" id="GO:0016853">
    <property type="term" value="F:isomerase activity"/>
    <property type="evidence" value="ECO:0007669"/>
    <property type="project" value="UniProtKB-KW"/>
</dbReference>
<feature type="region of interest" description="Disordered" evidence="7">
    <location>
        <begin position="33"/>
        <end position="54"/>
    </location>
</feature>
<evidence type="ECO:0000256" key="6">
    <source>
        <dbReference type="ARBA" id="ARBA00023284"/>
    </source>
</evidence>
<evidence type="ECO:0000256" key="5">
    <source>
        <dbReference type="ARBA" id="ARBA00023157"/>
    </source>
</evidence>